<dbReference type="Gene3D" id="3.40.50.720">
    <property type="entry name" value="NAD(P)-binding Rossmann-like Domain"/>
    <property type="match status" value="1"/>
</dbReference>
<evidence type="ECO:0000256" key="1">
    <source>
        <dbReference type="ARBA" id="ARBA00010944"/>
    </source>
</evidence>
<keyword evidence="5" id="KW-1185">Reference proteome</keyword>
<dbReference type="InterPro" id="IPR005913">
    <property type="entry name" value="dTDP_dehydrorham_reduct"/>
</dbReference>
<accession>A0ABY4F2G0</accession>
<dbReference type="CDD" id="cd05254">
    <property type="entry name" value="dTDP_HR_like_SDR_e"/>
    <property type="match status" value="1"/>
</dbReference>
<dbReference type="SUPFAM" id="SSF51735">
    <property type="entry name" value="NAD(P)-binding Rossmann-fold domains"/>
    <property type="match status" value="1"/>
</dbReference>
<evidence type="ECO:0000313" key="4">
    <source>
        <dbReference type="EMBL" id="UOQ48611.1"/>
    </source>
</evidence>
<protein>
    <recommendedName>
        <fullName evidence="2">dTDP-4-dehydrorhamnose reductase</fullName>
        <ecNumber evidence="2">1.1.1.133</ecNumber>
    </recommendedName>
</protein>
<dbReference type="EC" id="1.1.1.133" evidence="2"/>
<evidence type="ECO:0000313" key="5">
    <source>
        <dbReference type="Proteomes" id="UP000831782"/>
    </source>
</evidence>
<feature type="domain" description="RmlD-like substrate binding" evidence="3">
    <location>
        <begin position="1"/>
        <end position="234"/>
    </location>
</feature>
<evidence type="ECO:0000256" key="2">
    <source>
        <dbReference type="RuleBase" id="RU364082"/>
    </source>
</evidence>
<dbReference type="Pfam" id="PF04321">
    <property type="entry name" value="RmlD_sub_bind"/>
    <property type="match status" value="1"/>
</dbReference>
<dbReference type="InterPro" id="IPR036291">
    <property type="entry name" value="NAD(P)-bd_dom_sf"/>
</dbReference>
<comment type="pathway">
    <text evidence="2">Carbohydrate biosynthesis; dTDP-L-rhamnose biosynthesis.</text>
</comment>
<dbReference type="EMBL" id="CP095072">
    <property type="protein sequence ID" value="UOQ48611.1"/>
    <property type="molecule type" value="Genomic_DNA"/>
</dbReference>
<dbReference type="InterPro" id="IPR029903">
    <property type="entry name" value="RmlD-like-bd"/>
</dbReference>
<organism evidence="4 5">
    <name type="scientific">Gracilibacillus caseinilyticus</name>
    <dbReference type="NCBI Taxonomy" id="2932256"/>
    <lineage>
        <taxon>Bacteria</taxon>
        <taxon>Bacillati</taxon>
        <taxon>Bacillota</taxon>
        <taxon>Bacilli</taxon>
        <taxon>Bacillales</taxon>
        <taxon>Bacillaceae</taxon>
        <taxon>Gracilibacillus</taxon>
    </lineage>
</organism>
<comment type="similarity">
    <text evidence="1 2">Belongs to the dTDP-4-dehydrorhamnose reductase family.</text>
</comment>
<keyword evidence="2" id="KW-0521">NADP</keyword>
<proteinExistence type="inferred from homology"/>
<dbReference type="PANTHER" id="PTHR10491">
    <property type="entry name" value="DTDP-4-DEHYDRORHAMNOSE REDUCTASE"/>
    <property type="match status" value="1"/>
</dbReference>
<dbReference type="Proteomes" id="UP000831782">
    <property type="component" value="Chromosome"/>
</dbReference>
<reference evidence="4 5" key="1">
    <citation type="submission" date="2022-04" db="EMBL/GenBank/DDBJ databases">
        <title>Gracilibacillus sp. isolated from saltern.</title>
        <authorList>
            <person name="Won M."/>
            <person name="Lee C.-M."/>
            <person name="Woen H.-Y."/>
            <person name="Kwon S.-W."/>
        </authorList>
    </citation>
    <scope>NUCLEOTIDE SEQUENCE [LARGE SCALE GENOMIC DNA]</scope>
    <source>
        <strain evidence="4 5">SSWR10-1</strain>
    </source>
</reference>
<comment type="function">
    <text evidence="2">Catalyzes the reduction of dTDP-6-deoxy-L-lyxo-4-hexulose to yield dTDP-L-rhamnose.</text>
</comment>
<dbReference type="PANTHER" id="PTHR10491:SF4">
    <property type="entry name" value="METHIONINE ADENOSYLTRANSFERASE 2 SUBUNIT BETA"/>
    <property type="match status" value="1"/>
</dbReference>
<sequence>MKLLVLGGHGMAGHVITNYFKQKDNFQVFYTSRNKTDKDSIYLDVTNLTRLEEIIDIIKPDFIINCIGVLIKYAQKNPEMAYQINSILPYQITKLADRYQSKLIHLSTDCVFSGKQGNYTEDDEADGTTIYAQSKKLGEIKEDHHLTIRTSIIGPEMKDDGQGLFLWFMKQQGQIKGFEKVLWNGITTLELAKAIDVMIEEQVTGLVHIGAKQKVSKYTLLKLIQDIFDKHDVDIIADDENTLDRTVQSNRNDFSYDVPSYENMLLEMKEWMEQYKSLYERL</sequence>
<dbReference type="RefSeq" id="WP_244719380.1">
    <property type="nucleotide sequence ID" value="NZ_CP095072.1"/>
</dbReference>
<evidence type="ECO:0000259" key="3">
    <source>
        <dbReference type="Pfam" id="PF04321"/>
    </source>
</evidence>
<gene>
    <name evidence="4" type="ORF">MUN88_00135</name>
</gene>
<name>A0ABY4F2G0_9BACI</name>
<keyword evidence="2" id="KW-0560">Oxidoreductase</keyword>